<evidence type="ECO:0000256" key="1">
    <source>
        <dbReference type="SAM" id="Coils"/>
    </source>
</evidence>
<dbReference type="EMBL" id="FOIO01000034">
    <property type="protein sequence ID" value="SET91414.1"/>
    <property type="molecule type" value="Genomic_DNA"/>
</dbReference>
<protein>
    <submittedName>
        <fullName evidence="2">Transposase</fullName>
    </submittedName>
</protein>
<evidence type="ECO:0000313" key="3">
    <source>
        <dbReference type="Proteomes" id="UP000182121"/>
    </source>
</evidence>
<proteinExistence type="predicted"/>
<gene>
    <name evidence="2" type="ORF">SAMN05216521_103446</name>
</gene>
<sequence>MHTWLKAVRAGKLDIGEGSHTPASAMSLSEEITMLRKRVKEQDKEIRRLKEENEFLEEASAFFAASRR</sequence>
<dbReference type="Proteomes" id="UP000182121">
    <property type="component" value="Unassembled WGS sequence"/>
</dbReference>
<comment type="caution">
    <text evidence="2">The sequence shown here is derived from an EMBL/GenBank/DDBJ whole genome shotgun (WGS) entry which is preliminary data.</text>
</comment>
<keyword evidence="1" id="KW-0175">Coiled coil</keyword>
<accession>A0A1I0I6Q2</accession>
<feature type="non-terminal residue" evidence="2">
    <location>
        <position position="68"/>
    </location>
</feature>
<reference evidence="2 3" key="1">
    <citation type="submission" date="2016-10" db="EMBL/GenBank/DDBJ databases">
        <authorList>
            <person name="Varghese N."/>
            <person name="Submissions S."/>
        </authorList>
    </citation>
    <scope>NUCLEOTIDE SEQUENCE [LARGE SCALE GENOMIC DNA]</scope>
    <source>
        <strain evidence="2 3">NLAE-zl-C196</strain>
    </source>
</reference>
<dbReference type="AlphaFoldDB" id="A0A1I0I6Q2"/>
<organism evidence="2 3">
    <name type="scientific">Enterocloster clostridioformis</name>
    <dbReference type="NCBI Taxonomy" id="1531"/>
    <lineage>
        <taxon>Bacteria</taxon>
        <taxon>Bacillati</taxon>
        <taxon>Bacillota</taxon>
        <taxon>Clostridia</taxon>
        <taxon>Lachnospirales</taxon>
        <taxon>Lachnospiraceae</taxon>
        <taxon>Enterocloster</taxon>
    </lineage>
</organism>
<name>A0A1I0I6Q2_9FIRM</name>
<evidence type="ECO:0000313" key="2">
    <source>
        <dbReference type="EMBL" id="SET91414.1"/>
    </source>
</evidence>
<feature type="coiled-coil region" evidence="1">
    <location>
        <begin position="25"/>
        <end position="59"/>
    </location>
</feature>